<sequence>MSSMTPQSLRRYTLTASVTAITVTGALYGAGLKTRQEHKQEKSAALEASPAEKLEHLEVSKTKLLRQRAELQSKIDRLAVKTKETPQGPLSQT</sequence>
<keyword evidence="3" id="KW-1185">Reference proteome</keyword>
<organism evidence="2 3">
    <name type="scientific">Saxophila tyrrhenica</name>
    <dbReference type="NCBI Taxonomy" id="1690608"/>
    <lineage>
        <taxon>Eukaryota</taxon>
        <taxon>Fungi</taxon>
        <taxon>Dikarya</taxon>
        <taxon>Ascomycota</taxon>
        <taxon>Pezizomycotina</taxon>
        <taxon>Dothideomycetes</taxon>
        <taxon>Dothideomycetidae</taxon>
        <taxon>Mycosphaerellales</taxon>
        <taxon>Extremaceae</taxon>
        <taxon>Saxophila</taxon>
    </lineage>
</organism>
<accession>A0AAV9PP20</accession>
<evidence type="ECO:0000313" key="3">
    <source>
        <dbReference type="Proteomes" id="UP001337655"/>
    </source>
</evidence>
<dbReference type="EMBL" id="JAVRRT010000001">
    <property type="protein sequence ID" value="KAK5175245.1"/>
    <property type="molecule type" value="Genomic_DNA"/>
</dbReference>
<name>A0AAV9PP20_9PEZI</name>
<dbReference type="AlphaFoldDB" id="A0AAV9PP20"/>
<proteinExistence type="predicted"/>
<reference evidence="2 3" key="1">
    <citation type="submission" date="2023-08" db="EMBL/GenBank/DDBJ databases">
        <title>Black Yeasts Isolated from many extreme environments.</title>
        <authorList>
            <person name="Coleine C."/>
            <person name="Stajich J.E."/>
            <person name="Selbmann L."/>
        </authorList>
    </citation>
    <scope>NUCLEOTIDE SEQUENCE [LARGE SCALE GENOMIC DNA]</scope>
    <source>
        <strain evidence="2 3">CCFEE 5935</strain>
    </source>
</reference>
<gene>
    <name evidence="2" type="ORF">LTR77_000382</name>
</gene>
<dbReference type="Proteomes" id="UP001337655">
    <property type="component" value="Unassembled WGS sequence"/>
</dbReference>
<keyword evidence="1" id="KW-0175">Coiled coil</keyword>
<protein>
    <submittedName>
        <fullName evidence="2">Uncharacterized protein</fullName>
    </submittedName>
</protein>
<dbReference type="RefSeq" id="XP_064663883.1">
    <property type="nucleotide sequence ID" value="XM_064797649.1"/>
</dbReference>
<feature type="coiled-coil region" evidence="1">
    <location>
        <begin position="54"/>
        <end position="81"/>
    </location>
</feature>
<evidence type="ECO:0000256" key="1">
    <source>
        <dbReference type="SAM" id="Coils"/>
    </source>
</evidence>
<comment type="caution">
    <text evidence="2">The sequence shown here is derived from an EMBL/GenBank/DDBJ whole genome shotgun (WGS) entry which is preliminary data.</text>
</comment>
<dbReference type="GeneID" id="89921733"/>
<evidence type="ECO:0000313" key="2">
    <source>
        <dbReference type="EMBL" id="KAK5175245.1"/>
    </source>
</evidence>